<dbReference type="EMBL" id="JBHLVO010000022">
    <property type="protein sequence ID" value="MFC0273561.1"/>
    <property type="molecule type" value="Genomic_DNA"/>
</dbReference>
<organism evidence="5 6">
    <name type="scientific">Metabacillus herbersteinensis</name>
    <dbReference type="NCBI Taxonomy" id="283816"/>
    <lineage>
        <taxon>Bacteria</taxon>
        <taxon>Bacillati</taxon>
        <taxon>Bacillota</taxon>
        <taxon>Bacilli</taxon>
        <taxon>Bacillales</taxon>
        <taxon>Bacillaceae</taxon>
        <taxon>Metabacillus</taxon>
    </lineage>
</organism>
<feature type="domain" description="HTH cro/C1-type" evidence="4">
    <location>
        <begin position="9"/>
        <end position="63"/>
    </location>
</feature>
<dbReference type="InterPro" id="IPR050807">
    <property type="entry name" value="TransReg_Diox_bact_type"/>
</dbReference>
<gene>
    <name evidence="5" type="ORF">ACFFIX_19405</name>
</gene>
<evidence type="ECO:0000256" key="2">
    <source>
        <dbReference type="ARBA" id="ARBA00023125"/>
    </source>
</evidence>
<reference evidence="5 6" key="1">
    <citation type="submission" date="2024-09" db="EMBL/GenBank/DDBJ databases">
        <authorList>
            <person name="Sun Q."/>
            <person name="Mori K."/>
        </authorList>
    </citation>
    <scope>NUCLEOTIDE SEQUENCE [LARGE SCALE GENOMIC DNA]</scope>
    <source>
        <strain evidence="5 6">CCM 7228</strain>
    </source>
</reference>
<comment type="caution">
    <text evidence="5">The sequence shown here is derived from an EMBL/GenBank/DDBJ whole genome shotgun (WGS) entry which is preliminary data.</text>
</comment>
<keyword evidence="3" id="KW-0804">Transcription</keyword>
<dbReference type="PANTHER" id="PTHR46797">
    <property type="entry name" value="HTH-TYPE TRANSCRIPTIONAL REGULATOR"/>
    <property type="match status" value="1"/>
</dbReference>
<evidence type="ECO:0000313" key="5">
    <source>
        <dbReference type="EMBL" id="MFC0273561.1"/>
    </source>
</evidence>
<dbReference type="InterPro" id="IPR001387">
    <property type="entry name" value="Cro/C1-type_HTH"/>
</dbReference>
<dbReference type="PANTHER" id="PTHR46797:SF23">
    <property type="entry name" value="HTH-TYPE TRANSCRIPTIONAL REGULATOR SUTR"/>
    <property type="match status" value="1"/>
</dbReference>
<proteinExistence type="predicted"/>
<dbReference type="SUPFAM" id="SSF47413">
    <property type="entry name" value="lambda repressor-like DNA-binding domains"/>
    <property type="match status" value="1"/>
</dbReference>
<dbReference type="SMART" id="SM00530">
    <property type="entry name" value="HTH_XRE"/>
    <property type="match status" value="1"/>
</dbReference>
<keyword evidence="6" id="KW-1185">Reference proteome</keyword>
<dbReference type="Proteomes" id="UP001589854">
    <property type="component" value="Unassembled WGS sequence"/>
</dbReference>
<sequence length="67" mass="7767">MKKQFGLKVRHYRMIRNISQEELGDITGLHRTYISDVERGQRNLSLENIYALAKALGVRMGSLLDFD</sequence>
<dbReference type="CDD" id="cd00093">
    <property type="entry name" value="HTH_XRE"/>
    <property type="match status" value="1"/>
</dbReference>
<accession>A0ABV6GJI8</accession>
<dbReference type="PROSITE" id="PS50943">
    <property type="entry name" value="HTH_CROC1"/>
    <property type="match status" value="1"/>
</dbReference>
<name>A0ABV6GJI8_9BACI</name>
<evidence type="ECO:0000259" key="4">
    <source>
        <dbReference type="PROSITE" id="PS50943"/>
    </source>
</evidence>
<dbReference type="Pfam" id="PF01381">
    <property type="entry name" value="HTH_3"/>
    <property type="match status" value="1"/>
</dbReference>
<evidence type="ECO:0000313" key="6">
    <source>
        <dbReference type="Proteomes" id="UP001589854"/>
    </source>
</evidence>
<evidence type="ECO:0000256" key="1">
    <source>
        <dbReference type="ARBA" id="ARBA00023015"/>
    </source>
</evidence>
<evidence type="ECO:0000256" key="3">
    <source>
        <dbReference type="ARBA" id="ARBA00023163"/>
    </source>
</evidence>
<dbReference type="Gene3D" id="1.10.260.40">
    <property type="entry name" value="lambda repressor-like DNA-binding domains"/>
    <property type="match status" value="1"/>
</dbReference>
<protein>
    <submittedName>
        <fullName evidence="5">Helix-turn-helix domain-containing protein</fullName>
    </submittedName>
</protein>
<dbReference type="InterPro" id="IPR010982">
    <property type="entry name" value="Lambda_DNA-bd_dom_sf"/>
</dbReference>
<keyword evidence="1" id="KW-0805">Transcription regulation</keyword>
<keyword evidence="2" id="KW-0238">DNA-binding</keyword>